<dbReference type="Gene3D" id="3.30.70.1730">
    <property type="match status" value="1"/>
</dbReference>
<dbReference type="GO" id="GO:0006412">
    <property type="term" value="P:translation"/>
    <property type="evidence" value="ECO:0007669"/>
    <property type="project" value="UniProtKB-UniRule"/>
</dbReference>
<dbReference type="GO" id="GO:0070180">
    <property type="term" value="F:large ribosomal subunit rRNA binding"/>
    <property type="evidence" value="ECO:0007669"/>
    <property type="project" value="UniProtKB-UniRule"/>
</dbReference>
<gene>
    <name evidence="5" type="primary">rplJ</name>
    <name evidence="6" type="ORF">A3D59_00035</name>
</gene>
<comment type="caution">
    <text evidence="6">The sequence shown here is derived from an EMBL/GenBank/DDBJ whole genome shotgun (WGS) entry which is preliminary data.</text>
</comment>
<dbReference type="InterPro" id="IPR022973">
    <property type="entry name" value="Ribosomal_uL10_bac"/>
</dbReference>
<keyword evidence="3 5" id="KW-0687">Ribonucleoprotein</keyword>
<evidence type="ECO:0000313" key="7">
    <source>
        <dbReference type="Proteomes" id="UP000179258"/>
    </source>
</evidence>
<dbReference type="InterPro" id="IPR047865">
    <property type="entry name" value="Ribosomal_uL10_bac_type"/>
</dbReference>
<dbReference type="NCBIfam" id="NF000955">
    <property type="entry name" value="PRK00099.1-1"/>
    <property type="match status" value="1"/>
</dbReference>
<evidence type="ECO:0000256" key="3">
    <source>
        <dbReference type="ARBA" id="ARBA00023274"/>
    </source>
</evidence>
<dbReference type="HAMAP" id="MF_00362">
    <property type="entry name" value="Ribosomal_uL10"/>
    <property type="match status" value="1"/>
</dbReference>
<dbReference type="EMBL" id="MHTX01000014">
    <property type="protein sequence ID" value="OHA68578.1"/>
    <property type="molecule type" value="Genomic_DNA"/>
</dbReference>
<sequence>MPFTRAQKQKIIEGLQEKMSRQKTLVFIDIKGLKVKEMSLLKKKLKEVDANLQVIKKTLFNLVCKERGIIVNPKELPGQLALVFGFGDEVMPAKTVHQFAESHTALKIIGGYFEKNPLSAQDMINVGRLPSKQELLAKMVGSISAPISGFANVLQGNIKGLVLALNATRETKQ</sequence>
<name>A0A1G2R7P2_9BACT</name>
<dbReference type="InterPro" id="IPR001790">
    <property type="entry name" value="Ribosomal_uL10"/>
</dbReference>
<accession>A0A1G2R7P2</accession>
<dbReference type="Gene3D" id="6.10.250.290">
    <property type="match status" value="1"/>
</dbReference>
<comment type="function">
    <text evidence="5">Forms part of the ribosomal stalk, playing a central role in the interaction of the ribosome with GTP-bound translation factors.</text>
</comment>
<keyword evidence="5" id="KW-0699">rRNA-binding</keyword>
<evidence type="ECO:0000313" key="6">
    <source>
        <dbReference type="EMBL" id="OHA68578.1"/>
    </source>
</evidence>
<evidence type="ECO:0000256" key="4">
    <source>
        <dbReference type="ARBA" id="ARBA00035202"/>
    </source>
</evidence>
<keyword evidence="5" id="KW-0694">RNA-binding</keyword>
<comment type="subunit">
    <text evidence="5">Part of the ribosomal stalk of the 50S ribosomal subunit. The N-terminus interacts with L11 and the large rRNA to form the base of the stalk. The C-terminus forms an elongated spine to which L12 dimers bind in a sequential fashion forming a multimeric L10(L12)X complex.</text>
</comment>
<dbReference type="CDD" id="cd05797">
    <property type="entry name" value="Ribosomal_L10"/>
    <property type="match status" value="1"/>
</dbReference>
<evidence type="ECO:0000256" key="1">
    <source>
        <dbReference type="ARBA" id="ARBA00008889"/>
    </source>
</evidence>
<dbReference type="GO" id="GO:1990904">
    <property type="term" value="C:ribonucleoprotein complex"/>
    <property type="evidence" value="ECO:0007669"/>
    <property type="project" value="UniProtKB-KW"/>
</dbReference>
<dbReference type="PANTHER" id="PTHR11560">
    <property type="entry name" value="39S RIBOSOMAL PROTEIN L10, MITOCHONDRIAL"/>
    <property type="match status" value="1"/>
</dbReference>
<evidence type="ECO:0000256" key="5">
    <source>
        <dbReference type="HAMAP-Rule" id="MF_00362"/>
    </source>
</evidence>
<comment type="similarity">
    <text evidence="1 5">Belongs to the universal ribosomal protein uL10 family.</text>
</comment>
<protein>
    <recommendedName>
        <fullName evidence="4 5">Large ribosomal subunit protein uL10</fullName>
    </recommendedName>
</protein>
<dbReference type="SUPFAM" id="SSF160369">
    <property type="entry name" value="Ribosomal protein L10-like"/>
    <property type="match status" value="1"/>
</dbReference>
<dbReference type="GO" id="GO:0005840">
    <property type="term" value="C:ribosome"/>
    <property type="evidence" value="ECO:0007669"/>
    <property type="project" value="UniProtKB-KW"/>
</dbReference>
<dbReference type="InterPro" id="IPR043141">
    <property type="entry name" value="Ribosomal_uL10-like_sf"/>
</dbReference>
<organism evidence="6 7">
    <name type="scientific">Candidatus Wildermuthbacteria bacterium RIFCSPHIGHO2_02_FULL_47_17</name>
    <dbReference type="NCBI Taxonomy" id="1802452"/>
    <lineage>
        <taxon>Bacteria</taxon>
        <taxon>Candidatus Wildermuthiibacteriota</taxon>
    </lineage>
</organism>
<keyword evidence="2 5" id="KW-0689">Ribosomal protein</keyword>
<proteinExistence type="inferred from homology"/>
<reference evidence="6 7" key="1">
    <citation type="journal article" date="2016" name="Nat. Commun.">
        <title>Thousands of microbial genomes shed light on interconnected biogeochemical processes in an aquifer system.</title>
        <authorList>
            <person name="Anantharaman K."/>
            <person name="Brown C.T."/>
            <person name="Hug L.A."/>
            <person name="Sharon I."/>
            <person name="Castelle C.J."/>
            <person name="Probst A.J."/>
            <person name="Thomas B.C."/>
            <person name="Singh A."/>
            <person name="Wilkins M.J."/>
            <person name="Karaoz U."/>
            <person name="Brodie E.L."/>
            <person name="Williams K.H."/>
            <person name="Hubbard S.S."/>
            <person name="Banfield J.F."/>
        </authorList>
    </citation>
    <scope>NUCLEOTIDE SEQUENCE [LARGE SCALE GENOMIC DNA]</scope>
</reference>
<dbReference type="AlphaFoldDB" id="A0A1G2R7P2"/>
<evidence type="ECO:0000256" key="2">
    <source>
        <dbReference type="ARBA" id="ARBA00022980"/>
    </source>
</evidence>
<dbReference type="Proteomes" id="UP000179258">
    <property type="component" value="Unassembled WGS sequence"/>
</dbReference>
<dbReference type="Pfam" id="PF00466">
    <property type="entry name" value="Ribosomal_L10"/>
    <property type="match status" value="1"/>
</dbReference>